<evidence type="ECO:0000313" key="6">
    <source>
        <dbReference type="Proteomes" id="UP000198539"/>
    </source>
</evidence>
<dbReference type="PROSITE" id="PS50949">
    <property type="entry name" value="HTH_GNTR"/>
    <property type="match status" value="1"/>
</dbReference>
<organism evidence="5 6">
    <name type="scientific">Roseicitreum antarcticum</name>
    <dbReference type="NCBI Taxonomy" id="564137"/>
    <lineage>
        <taxon>Bacteria</taxon>
        <taxon>Pseudomonadati</taxon>
        <taxon>Pseudomonadota</taxon>
        <taxon>Alphaproteobacteria</taxon>
        <taxon>Rhodobacterales</taxon>
        <taxon>Paracoccaceae</taxon>
        <taxon>Roseicitreum</taxon>
    </lineage>
</organism>
<sequence length="242" mass="25410">MSGALPPGGKLNLDALRRTFGISVSSVREGIGKLVTDGLVTFEEHRGYRIAPVSGPHLVEVTVLRAELEGLALRQSIARGGVKWESDVLGALYRLTHTSRDGDGDGAVGGAGGAAQGSSVQGSFAQGNAGQKNLAQKSLAQSWEAVHRAFHRSLLVQCGMPQLLQFCDVLHHQHERYRRMDRALGAAATGDRDADAEHSAIADAAVKHDAALAVQRLDAHIRRNGAALLDRLGAAGALPPAG</sequence>
<dbReference type="Gene3D" id="1.20.120.530">
    <property type="entry name" value="GntR ligand-binding domain-like"/>
    <property type="match status" value="1"/>
</dbReference>
<dbReference type="STRING" id="564137.SAMN04488238_105268"/>
<feature type="domain" description="HTH gntR-type" evidence="4">
    <location>
        <begin position="1"/>
        <end position="53"/>
    </location>
</feature>
<dbReference type="InterPro" id="IPR011711">
    <property type="entry name" value="GntR_C"/>
</dbReference>
<dbReference type="SUPFAM" id="SSF48008">
    <property type="entry name" value="GntR ligand-binding domain-like"/>
    <property type="match status" value="1"/>
</dbReference>
<proteinExistence type="predicted"/>
<dbReference type="Pfam" id="PF07729">
    <property type="entry name" value="FCD"/>
    <property type="match status" value="1"/>
</dbReference>
<dbReference type="Proteomes" id="UP000198539">
    <property type="component" value="Unassembled WGS sequence"/>
</dbReference>
<dbReference type="GO" id="GO:0003677">
    <property type="term" value="F:DNA binding"/>
    <property type="evidence" value="ECO:0007669"/>
    <property type="project" value="UniProtKB-KW"/>
</dbReference>
<dbReference type="InterPro" id="IPR000524">
    <property type="entry name" value="Tscrpt_reg_HTH_GntR"/>
</dbReference>
<evidence type="ECO:0000256" key="2">
    <source>
        <dbReference type="ARBA" id="ARBA00023125"/>
    </source>
</evidence>
<dbReference type="SMART" id="SM00895">
    <property type="entry name" value="FCD"/>
    <property type="match status" value="1"/>
</dbReference>
<evidence type="ECO:0000313" key="5">
    <source>
        <dbReference type="EMBL" id="SDX13130.1"/>
    </source>
</evidence>
<dbReference type="AlphaFoldDB" id="A0A1H2Z6W4"/>
<keyword evidence="6" id="KW-1185">Reference proteome</keyword>
<evidence type="ECO:0000259" key="4">
    <source>
        <dbReference type="PROSITE" id="PS50949"/>
    </source>
</evidence>
<dbReference type="InterPro" id="IPR008920">
    <property type="entry name" value="TF_FadR/GntR_C"/>
</dbReference>
<dbReference type="GO" id="GO:0003700">
    <property type="term" value="F:DNA-binding transcription factor activity"/>
    <property type="evidence" value="ECO:0007669"/>
    <property type="project" value="InterPro"/>
</dbReference>
<dbReference type="InterPro" id="IPR036390">
    <property type="entry name" value="WH_DNA-bd_sf"/>
</dbReference>
<keyword evidence="1" id="KW-0805">Transcription regulation</keyword>
<reference evidence="5 6" key="1">
    <citation type="submission" date="2016-10" db="EMBL/GenBank/DDBJ databases">
        <authorList>
            <person name="de Groot N.N."/>
        </authorList>
    </citation>
    <scope>NUCLEOTIDE SEQUENCE [LARGE SCALE GENOMIC DNA]</scope>
    <source>
        <strain evidence="5 6">CGMCC 1.8894</strain>
    </source>
</reference>
<dbReference type="InterPro" id="IPR036388">
    <property type="entry name" value="WH-like_DNA-bd_sf"/>
</dbReference>
<dbReference type="Gene3D" id="1.10.10.10">
    <property type="entry name" value="Winged helix-like DNA-binding domain superfamily/Winged helix DNA-binding domain"/>
    <property type="match status" value="1"/>
</dbReference>
<dbReference type="EMBL" id="FNOM01000005">
    <property type="protein sequence ID" value="SDX13130.1"/>
    <property type="molecule type" value="Genomic_DNA"/>
</dbReference>
<evidence type="ECO:0000256" key="3">
    <source>
        <dbReference type="ARBA" id="ARBA00023163"/>
    </source>
</evidence>
<accession>A0A1H2Z6W4</accession>
<keyword evidence="3" id="KW-0804">Transcription</keyword>
<protein>
    <submittedName>
        <fullName evidence="5">DNA-binding transcriptional regulator, GntR family</fullName>
    </submittedName>
</protein>
<dbReference type="Pfam" id="PF00392">
    <property type="entry name" value="GntR"/>
    <property type="match status" value="1"/>
</dbReference>
<dbReference type="SUPFAM" id="SSF46785">
    <property type="entry name" value="Winged helix' DNA-binding domain"/>
    <property type="match status" value="1"/>
</dbReference>
<evidence type="ECO:0000256" key="1">
    <source>
        <dbReference type="ARBA" id="ARBA00023015"/>
    </source>
</evidence>
<gene>
    <name evidence="5" type="ORF">SAMN04488238_105268</name>
</gene>
<keyword evidence="2 5" id="KW-0238">DNA-binding</keyword>
<dbReference type="PANTHER" id="PTHR43537:SF20">
    <property type="entry name" value="HTH-TYPE TRANSCRIPTIONAL REPRESSOR GLAR"/>
    <property type="match status" value="1"/>
</dbReference>
<name>A0A1H2Z6W4_9RHOB</name>
<dbReference type="PANTHER" id="PTHR43537">
    <property type="entry name" value="TRANSCRIPTIONAL REGULATOR, GNTR FAMILY"/>
    <property type="match status" value="1"/>
</dbReference>